<proteinExistence type="predicted"/>
<protein>
    <submittedName>
        <fullName evidence="2">Uncharacterized protein</fullName>
    </submittedName>
</protein>
<organism evidence="2 3">
    <name type="scientific">Candida parapsilosis</name>
    <name type="common">Yeast</name>
    <dbReference type="NCBI Taxonomy" id="5480"/>
    <lineage>
        <taxon>Eukaryota</taxon>
        <taxon>Fungi</taxon>
        <taxon>Dikarya</taxon>
        <taxon>Ascomycota</taxon>
        <taxon>Saccharomycotina</taxon>
        <taxon>Pichiomycetes</taxon>
        <taxon>Debaryomycetaceae</taxon>
        <taxon>Candida/Lodderomyces clade</taxon>
        <taxon>Candida</taxon>
    </lineage>
</organism>
<feature type="region of interest" description="Disordered" evidence="1">
    <location>
        <begin position="70"/>
        <end position="90"/>
    </location>
</feature>
<gene>
    <name evidence="2" type="ORF">FOB60_000791</name>
</gene>
<accession>A0A8X7NP29</accession>
<reference evidence="2" key="1">
    <citation type="submission" date="2020-03" db="EMBL/GenBank/DDBJ databases">
        <title>FDA dAtabase for Regulatory Grade micrObial Sequences (FDA-ARGOS): Supporting development and validation of Infectious Disease Dx tests.</title>
        <authorList>
            <person name="Campos J."/>
            <person name="Goldberg B."/>
            <person name="Tallon L."/>
            <person name="Sadzewicz L."/>
            <person name="Vavikolanu K."/>
            <person name="Mehta A."/>
            <person name="Aluvathingal J."/>
            <person name="Nadendla S."/>
            <person name="Nandy P."/>
            <person name="Geyer C."/>
            <person name="Yan Y."/>
            <person name="Sichtig H."/>
        </authorList>
    </citation>
    <scope>NUCLEOTIDE SEQUENCE [LARGE SCALE GENOMIC DNA]</scope>
    <source>
        <strain evidence="2">FDAARGOS_652</strain>
    </source>
</reference>
<evidence type="ECO:0000256" key="1">
    <source>
        <dbReference type="SAM" id="MobiDB-lite"/>
    </source>
</evidence>
<feature type="region of interest" description="Disordered" evidence="1">
    <location>
        <begin position="1"/>
        <end position="53"/>
    </location>
</feature>
<dbReference type="Proteomes" id="UP000590412">
    <property type="component" value="Unassembled WGS sequence"/>
</dbReference>
<evidence type="ECO:0000313" key="2">
    <source>
        <dbReference type="EMBL" id="KAF6059209.1"/>
    </source>
</evidence>
<dbReference type="EMBL" id="JABWAB010000001">
    <property type="protein sequence ID" value="KAF6059209.1"/>
    <property type="molecule type" value="Genomic_DNA"/>
</dbReference>
<comment type="caution">
    <text evidence="2">The sequence shown here is derived from an EMBL/GenBank/DDBJ whole genome shotgun (WGS) entry which is preliminary data.</text>
</comment>
<name>A0A8X7NP29_CANPA</name>
<evidence type="ECO:0000313" key="3">
    <source>
        <dbReference type="Proteomes" id="UP000590412"/>
    </source>
</evidence>
<feature type="compositionally biased region" description="Basic residues" evidence="1">
    <location>
        <begin position="12"/>
        <end position="36"/>
    </location>
</feature>
<dbReference type="AlphaFoldDB" id="A0A8X7NP29"/>
<dbReference type="OrthoDB" id="4093453at2759"/>
<sequence length="127" mass="14180">MPPKNQSNSKVQKIKSKLKSKSKLTSKSTLKSKPKHGSSSLSKSKSKSTKMKLDKLNADITEFNEVTQLLEQTSKKEGTSTSTTKDSVKSLKSIKEDYVKDEETKQKNQAANEEMKKQMKLLSDIGL</sequence>